<organism evidence="1 2">
    <name type="scientific">Anaerocolumna jejuensis DSM 15929</name>
    <dbReference type="NCBI Taxonomy" id="1121322"/>
    <lineage>
        <taxon>Bacteria</taxon>
        <taxon>Bacillati</taxon>
        <taxon>Bacillota</taxon>
        <taxon>Clostridia</taxon>
        <taxon>Lachnospirales</taxon>
        <taxon>Lachnospiraceae</taxon>
        <taxon>Anaerocolumna</taxon>
    </lineage>
</organism>
<dbReference type="Proteomes" id="UP000184386">
    <property type="component" value="Unassembled WGS sequence"/>
</dbReference>
<dbReference type="AlphaFoldDB" id="A0A1M6QAY1"/>
<protein>
    <recommendedName>
        <fullName evidence="3">Mannosyl-glycoprotein endo-beta-N-acetylglucosaminidase</fullName>
    </recommendedName>
</protein>
<evidence type="ECO:0000313" key="2">
    <source>
        <dbReference type="Proteomes" id="UP000184386"/>
    </source>
</evidence>
<proteinExistence type="predicted"/>
<dbReference type="OrthoDB" id="2649488at2"/>
<gene>
    <name evidence="1" type="ORF">SAMN02745136_01938</name>
</gene>
<evidence type="ECO:0008006" key="3">
    <source>
        <dbReference type="Google" id="ProtNLM"/>
    </source>
</evidence>
<keyword evidence="2" id="KW-1185">Reference proteome</keyword>
<dbReference type="RefSeq" id="WP_073275197.1">
    <property type="nucleotide sequence ID" value="NZ_FRAC01000009.1"/>
</dbReference>
<evidence type="ECO:0000313" key="1">
    <source>
        <dbReference type="EMBL" id="SHK17315.1"/>
    </source>
</evidence>
<reference evidence="1 2" key="1">
    <citation type="submission" date="2016-11" db="EMBL/GenBank/DDBJ databases">
        <authorList>
            <person name="Jaros S."/>
            <person name="Januszkiewicz K."/>
            <person name="Wedrychowicz H."/>
        </authorList>
    </citation>
    <scope>NUCLEOTIDE SEQUENCE [LARGE SCALE GENOMIC DNA]</scope>
    <source>
        <strain evidence="1 2">DSM 15929</strain>
    </source>
</reference>
<dbReference type="EMBL" id="FRAC01000009">
    <property type="protein sequence ID" value="SHK17315.1"/>
    <property type="molecule type" value="Genomic_DNA"/>
</dbReference>
<accession>A0A1M6QAY1</accession>
<name>A0A1M6QAY1_9FIRM</name>
<sequence>MSNIDDFVNGTITSNGTKYPVLSLAKWVSYQSFRNSYSGTISVALVLAQWGFEMGWSLTEFSSRFNPGNMDSILEYSGYKDPKGTVPGKRVSFSDVVNGVTAYAHLLIAGYKHVAWAYGTGTGDDDLSDSVKALNDGYMTGYMGGKATYGTTRTGGYALNSPSEKRLWATAGYTGMFATINNHTSLSDNDGSIINPVKLTGFKDIPF</sequence>